<accession>L1L1B6</accession>
<comment type="caution">
    <text evidence="1">The sequence shown here is derived from an EMBL/GenBank/DDBJ whole genome shotgun (WGS) entry which is preliminary data.</text>
</comment>
<keyword evidence="2" id="KW-1185">Reference proteome</keyword>
<name>L1L1B6_9ACTN</name>
<gene>
    <name evidence="1" type="ORF">STRIP9103_08236</name>
</gene>
<organism evidence="1 2">
    <name type="scientific">Streptomyces ipomoeae 91-03</name>
    <dbReference type="NCBI Taxonomy" id="698759"/>
    <lineage>
        <taxon>Bacteria</taxon>
        <taxon>Bacillati</taxon>
        <taxon>Actinomycetota</taxon>
        <taxon>Actinomycetes</taxon>
        <taxon>Kitasatosporales</taxon>
        <taxon>Streptomycetaceae</taxon>
        <taxon>Streptomyces</taxon>
    </lineage>
</organism>
<evidence type="ECO:0000313" key="1">
    <source>
        <dbReference type="EMBL" id="EKX66403.1"/>
    </source>
</evidence>
<evidence type="ECO:0000313" key="2">
    <source>
        <dbReference type="Proteomes" id="UP000010411"/>
    </source>
</evidence>
<protein>
    <submittedName>
        <fullName evidence="1">Uncharacterized protein</fullName>
    </submittedName>
</protein>
<dbReference type="Proteomes" id="UP000010411">
    <property type="component" value="Unassembled WGS sequence"/>
</dbReference>
<reference evidence="1 2" key="1">
    <citation type="submission" date="2012-11" db="EMBL/GenBank/DDBJ databases">
        <authorList>
            <person name="Huguet-Tapia J.C."/>
            <person name="Durkin A.S."/>
            <person name="Pettis G.S."/>
            <person name="Badger J.H."/>
        </authorList>
    </citation>
    <scope>NUCLEOTIDE SEQUENCE [LARGE SCALE GENOMIC DNA]</scope>
    <source>
        <strain evidence="1 2">91-03</strain>
    </source>
</reference>
<dbReference type="EMBL" id="AEJC01000222">
    <property type="protein sequence ID" value="EKX66403.1"/>
    <property type="molecule type" value="Genomic_DNA"/>
</dbReference>
<proteinExistence type="predicted"/>
<sequence>MERPRSRRRSGGTPAIAEAEWWNVHGRRVERMADSPSSAVPRPAG</sequence>
<dbReference type="AlphaFoldDB" id="L1L1B6"/>